<dbReference type="PANTHER" id="PTHR46383">
    <property type="entry name" value="ASPARTATE AMINOTRANSFERASE"/>
    <property type="match status" value="1"/>
</dbReference>
<evidence type="ECO:0000256" key="2">
    <source>
        <dbReference type="ARBA" id="ARBA00007441"/>
    </source>
</evidence>
<dbReference type="EC" id="2.6.1.-" evidence="6"/>
<dbReference type="PANTHER" id="PTHR46383:SF3">
    <property type="entry name" value="ASPARTATE AMINOTRANSFERASE-RELATED"/>
    <property type="match status" value="1"/>
</dbReference>
<protein>
    <recommendedName>
        <fullName evidence="6">Aminotransferase</fullName>
        <ecNumber evidence="6">2.6.1.-</ecNumber>
    </recommendedName>
</protein>
<dbReference type="InterPro" id="IPR004839">
    <property type="entry name" value="Aminotransferase_I/II_large"/>
</dbReference>
<dbReference type="RefSeq" id="WP_106004384.1">
    <property type="nucleotide sequence ID" value="NZ_CP136419.1"/>
</dbReference>
<dbReference type="Pfam" id="PF00155">
    <property type="entry name" value="Aminotran_1_2"/>
    <property type="match status" value="1"/>
</dbReference>
<dbReference type="FunFam" id="3.40.640.10:FF:000033">
    <property type="entry name" value="Aspartate aminotransferase"/>
    <property type="match status" value="1"/>
</dbReference>
<comment type="cofactor">
    <cofactor evidence="1 6">
        <name>pyridoxal 5'-phosphate</name>
        <dbReference type="ChEBI" id="CHEBI:597326"/>
    </cofactor>
</comment>
<sequence length="404" mass="45009">MTITCGFDAQRYINPVVKNLPPSGIRRFFDLVANTPGVISLGVGEPDFVTPWHIREACVRSLERGYTMYTSNYGLPELRRAIADYLEERFALNYDPQKQIMVTIGASEAVDLALRALISPGDEVLIPEPCYVSYKPITHMAGGIPVTVPTTMKDEFQLTASLLEKYITPRTKILILCFPNNPTGAVLKDCEMEAIAALVKKYNLLVISDEIYAELRYDGPPRSFAAIPGMQERTILVSGFSKAFAMTGWRVGYIAAHPDFLAAMVKIHQYTILCAPVMGQMAALEALRNGRQDVERMVAEYDRRRRLVVSRLREMGLECFEPRGAFYVFPSIKVTGMTSTEFAEALLKEEKVAVVPGTAFGNGGEGFIRCSYATSLAELTEAMNRMERFVARRLAFKDRAVAHA</sequence>
<evidence type="ECO:0000256" key="4">
    <source>
        <dbReference type="ARBA" id="ARBA00022679"/>
    </source>
</evidence>
<dbReference type="AlphaFoldDB" id="A0A2T0AXN6"/>
<keyword evidence="3 6" id="KW-0032">Aminotransferase</keyword>
<dbReference type="InterPro" id="IPR050596">
    <property type="entry name" value="AspAT/PAT-like"/>
</dbReference>
<dbReference type="Proteomes" id="UP000238415">
    <property type="component" value="Unassembled WGS sequence"/>
</dbReference>
<evidence type="ECO:0000256" key="1">
    <source>
        <dbReference type="ARBA" id="ARBA00001933"/>
    </source>
</evidence>
<name>A0A2T0AXN6_9FIRM</name>
<dbReference type="SUPFAM" id="SSF53383">
    <property type="entry name" value="PLP-dependent transferases"/>
    <property type="match status" value="1"/>
</dbReference>
<dbReference type="InterPro" id="IPR015424">
    <property type="entry name" value="PyrdxlP-dep_Trfase"/>
</dbReference>
<dbReference type="PROSITE" id="PS00105">
    <property type="entry name" value="AA_TRANSFER_CLASS_1"/>
    <property type="match status" value="1"/>
</dbReference>
<dbReference type="GO" id="GO:0030170">
    <property type="term" value="F:pyridoxal phosphate binding"/>
    <property type="evidence" value="ECO:0007669"/>
    <property type="project" value="InterPro"/>
</dbReference>
<evidence type="ECO:0000313" key="9">
    <source>
        <dbReference type="Proteomes" id="UP000238415"/>
    </source>
</evidence>
<dbReference type="CDD" id="cd00609">
    <property type="entry name" value="AAT_like"/>
    <property type="match status" value="1"/>
</dbReference>
<keyword evidence="5" id="KW-0663">Pyridoxal phosphate</keyword>
<dbReference type="InterPro" id="IPR015422">
    <property type="entry name" value="PyrdxlP-dep_Trfase_small"/>
</dbReference>
<reference evidence="8 9" key="1">
    <citation type="submission" date="2018-03" db="EMBL/GenBank/DDBJ databases">
        <title>Genome sequence of Moorella humiferrea DSM 23265.</title>
        <authorList>
            <person name="Poehlein A."/>
            <person name="Daniel R."/>
        </authorList>
    </citation>
    <scope>NUCLEOTIDE SEQUENCE [LARGE SCALE GENOMIC DNA]</scope>
    <source>
        <strain evidence="8 9">DSM 23265</strain>
    </source>
</reference>
<dbReference type="Gene3D" id="3.90.1150.10">
    <property type="entry name" value="Aspartate Aminotransferase, domain 1"/>
    <property type="match status" value="1"/>
</dbReference>
<accession>A0A2T0AXN6</accession>
<comment type="caution">
    <text evidence="8">The sequence shown here is derived from an EMBL/GenBank/DDBJ whole genome shotgun (WGS) entry which is preliminary data.</text>
</comment>
<dbReference type="GO" id="GO:0008483">
    <property type="term" value="F:transaminase activity"/>
    <property type="evidence" value="ECO:0007669"/>
    <property type="project" value="UniProtKB-KW"/>
</dbReference>
<feature type="domain" description="Aminotransferase class I/classII large" evidence="7">
    <location>
        <begin position="37"/>
        <end position="385"/>
    </location>
</feature>
<evidence type="ECO:0000256" key="3">
    <source>
        <dbReference type="ARBA" id="ARBA00022576"/>
    </source>
</evidence>
<organism evidence="8 9">
    <name type="scientific">Neomoorella humiferrea</name>
    <dbReference type="NCBI Taxonomy" id="676965"/>
    <lineage>
        <taxon>Bacteria</taxon>
        <taxon>Bacillati</taxon>
        <taxon>Bacillota</taxon>
        <taxon>Clostridia</taxon>
        <taxon>Neomoorellales</taxon>
        <taxon>Neomoorellaceae</taxon>
        <taxon>Neomoorella</taxon>
    </lineage>
</organism>
<gene>
    <name evidence="8" type="primary">patA_1</name>
    <name evidence="8" type="ORF">MOHU_03450</name>
</gene>
<evidence type="ECO:0000259" key="7">
    <source>
        <dbReference type="Pfam" id="PF00155"/>
    </source>
</evidence>
<keyword evidence="9" id="KW-1185">Reference proteome</keyword>
<evidence type="ECO:0000256" key="6">
    <source>
        <dbReference type="RuleBase" id="RU000481"/>
    </source>
</evidence>
<proteinExistence type="inferred from homology"/>
<keyword evidence="4 6" id="KW-0808">Transferase</keyword>
<evidence type="ECO:0000256" key="5">
    <source>
        <dbReference type="ARBA" id="ARBA00022898"/>
    </source>
</evidence>
<dbReference type="OrthoDB" id="9803354at2"/>
<dbReference type="GO" id="GO:0006520">
    <property type="term" value="P:amino acid metabolic process"/>
    <property type="evidence" value="ECO:0007669"/>
    <property type="project" value="InterPro"/>
</dbReference>
<evidence type="ECO:0000313" key="8">
    <source>
        <dbReference type="EMBL" id="PRR75576.1"/>
    </source>
</evidence>
<dbReference type="EMBL" id="PVXM01000004">
    <property type="protein sequence ID" value="PRR75576.1"/>
    <property type="molecule type" value="Genomic_DNA"/>
</dbReference>
<dbReference type="InterPro" id="IPR004838">
    <property type="entry name" value="NHTrfase_class1_PyrdxlP-BS"/>
</dbReference>
<dbReference type="Gene3D" id="3.40.640.10">
    <property type="entry name" value="Type I PLP-dependent aspartate aminotransferase-like (Major domain)"/>
    <property type="match status" value="1"/>
</dbReference>
<comment type="similarity">
    <text evidence="2 6">Belongs to the class-I pyridoxal-phosphate-dependent aminotransferase family.</text>
</comment>
<dbReference type="InterPro" id="IPR015421">
    <property type="entry name" value="PyrdxlP-dep_Trfase_major"/>
</dbReference>